<name>A0A8S9N946_BRACR</name>
<dbReference type="Proteomes" id="UP000712600">
    <property type="component" value="Unassembled WGS sequence"/>
</dbReference>
<sequence>MFWWCRLVTKSTVDENIYEIAKRKLVLDAAVLESGVHVDDDGDTPEKTMGEILASLLMA</sequence>
<gene>
    <name evidence="1" type="ORF">F2Q69_00041880</name>
</gene>
<dbReference type="InterPro" id="IPR027417">
    <property type="entry name" value="P-loop_NTPase"/>
</dbReference>
<dbReference type="Gene3D" id="3.40.50.300">
    <property type="entry name" value="P-loop containing nucleotide triphosphate hydrolases"/>
    <property type="match status" value="1"/>
</dbReference>
<dbReference type="EMBL" id="QGKX02001621">
    <property type="protein sequence ID" value="KAF3500422.1"/>
    <property type="molecule type" value="Genomic_DNA"/>
</dbReference>
<reference evidence="1" key="1">
    <citation type="submission" date="2019-12" db="EMBL/GenBank/DDBJ databases">
        <title>Genome sequencing and annotation of Brassica cretica.</title>
        <authorList>
            <person name="Studholme D.J."/>
            <person name="Sarris P."/>
        </authorList>
    </citation>
    <scope>NUCLEOTIDE SEQUENCE</scope>
    <source>
        <strain evidence="1">PFS-109/04</strain>
        <tissue evidence="1">Leaf</tissue>
    </source>
</reference>
<proteinExistence type="predicted"/>
<evidence type="ECO:0000313" key="2">
    <source>
        <dbReference type="Proteomes" id="UP000712600"/>
    </source>
</evidence>
<protein>
    <submittedName>
        <fullName evidence="1">Uncharacterized protein</fullName>
    </submittedName>
</protein>
<accession>A0A8S9N946</accession>
<organism evidence="1 2">
    <name type="scientific">Brassica cretica</name>
    <name type="common">Mustard</name>
    <dbReference type="NCBI Taxonomy" id="69181"/>
    <lineage>
        <taxon>Eukaryota</taxon>
        <taxon>Viridiplantae</taxon>
        <taxon>Streptophyta</taxon>
        <taxon>Embryophyta</taxon>
        <taxon>Tracheophyta</taxon>
        <taxon>Spermatophyta</taxon>
        <taxon>Magnoliopsida</taxon>
        <taxon>eudicotyledons</taxon>
        <taxon>Gunneridae</taxon>
        <taxon>Pentapetalae</taxon>
        <taxon>rosids</taxon>
        <taxon>malvids</taxon>
        <taxon>Brassicales</taxon>
        <taxon>Brassicaceae</taxon>
        <taxon>Brassiceae</taxon>
        <taxon>Brassica</taxon>
    </lineage>
</organism>
<dbReference type="AlphaFoldDB" id="A0A8S9N946"/>
<comment type="caution">
    <text evidence="1">The sequence shown here is derived from an EMBL/GenBank/DDBJ whole genome shotgun (WGS) entry which is preliminary data.</text>
</comment>
<evidence type="ECO:0000313" key="1">
    <source>
        <dbReference type="EMBL" id="KAF3500422.1"/>
    </source>
</evidence>